<sequence>MAVPPDITAADFKKELERVHLNCFPESGEIKVYGLMVKKKSCFYHLPESMPMKFAFQGVKGTWFLHVEARSLADCNRPSLPHFISMEVDDKSNPGKSNTECKGKEIGEKELQCHESPLEGPRRPLNLSKKKKIKKRVRKNCFLDRENENGIECLGEHDKTAVLTAKNVYDYGASVKIVEPIEEWASSKSVVEAPSEMSIEAKSVSSIIKRYFTYSNEESSLASPTSSEVTSQAIQSGCNCEEYLKETDDKCSTIDVDSFPQFDTKGPQTVFPLRSSTKTGQGTRFNFKRPEVGKRLVMASCNLGVSPSKQKNAVSLCRFKDGKELILNSCSLVKRLEFEMSDGSESDD</sequence>
<dbReference type="Proteomes" id="UP000796880">
    <property type="component" value="Unassembled WGS sequence"/>
</dbReference>
<protein>
    <submittedName>
        <fullName evidence="1">Uncharacterized protein</fullName>
    </submittedName>
</protein>
<reference evidence="1" key="1">
    <citation type="submission" date="2020-03" db="EMBL/GenBank/DDBJ databases">
        <title>A high-quality chromosome-level genome assembly of a woody plant with both climbing and erect habits, Rhamnella rubrinervis.</title>
        <authorList>
            <person name="Lu Z."/>
            <person name="Yang Y."/>
            <person name="Zhu X."/>
            <person name="Sun Y."/>
        </authorList>
    </citation>
    <scope>NUCLEOTIDE SEQUENCE</scope>
    <source>
        <strain evidence="1">BYM</strain>
        <tissue evidence="1">Leaf</tissue>
    </source>
</reference>
<dbReference type="AlphaFoldDB" id="A0A8K0MF17"/>
<organism evidence="1 2">
    <name type="scientific">Rhamnella rubrinervis</name>
    <dbReference type="NCBI Taxonomy" id="2594499"/>
    <lineage>
        <taxon>Eukaryota</taxon>
        <taxon>Viridiplantae</taxon>
        <taxon>Streptophyta</taxon>
        <taxon>Embryophyta</taxon>
        <taxon>Tracheophyta</taxon>
        <taxon>Spermatophyta</taxon>
        <taxon>Magnoliopsida</taxon>
        <taxon>eudicotyledons</taxon>
        <taxon>Gunneridae</taxon>
        <taxon>Pentapetalae</taxon>
        <taxon>rosids</taxon>
        <taxon>fabids</taxon>
        <taxon>Rosales</taxon>
        <taxon>Rhamnaceae</taxon>
        <taxon>rhamnoid group</taxon>
        <taxon>Rhamneae</taxon>
        <taxon>Rhamnella</taxon>
    </lineage>
</organism>
<dbReference type="EMBL" id="VOIH02000006">
    <property type="protein sequence ID" value="KAF3444244.1"/>
    <property type="molecule type" value="Genomic_DNA"/>
</dbReference>
<comment type="caution">
    <text evidence="1">The sequence shown here is derived from an EMBL/GenBank/DDBJ whole genome shotgun (WGS) entry which is preliminary data.</text>
</comment>
<keyword evidence="2" id="KW-1185">Reference proteome</keyword>
<gene>
    <name evidence="1" type="ORF">FNV43_RR13934</name>
</gene>
<evidence type="ECO:0000313" key="2">
    <source>
        <dbReference type="Proteomes" id="UP000796880"/>
    </source>
</evidence>
<proteinExistence type="predicted"/>
<accession>A0A8K0MF17</accession>
<dbReference type="OrthoDB" id="1093005at2759"/>
<evidence type="ECO:0000313" key="1">
    <source>
        <dbReference type="EMBL" id="KAF3444244.1"/>
    </source>
</evidence>
<name>A0A8K0MF17_9ROSA</name>